<dbReference type="InterPro" id="IPR011990">
    <property type="entry name" value="TPR-like_helical_dom_sf"/>
</dbReference>
<dbReference type="InParanoid" id="B3S2Z9"/>
<dbReference type="HOGENOM" id="CLU_779213_0_0_1"/>
<feature type="region of interest" description="Disordered" evidence="1">
    <location>
        <begin position="202"/>
        <end position="227"/>
    </location>
</feature>
<dbReference type="KEGG" id="tad:TRIADDRAFT_58544"/>
<name>B3S2Z9_TRIAD</name>
<dbReference type="CTD" id="6755957"/>
<dbReference type="SUPFAM" id="SSF81901">
    <property type="entry name" value="HCP-like"/>
    <property type="match status" value="1"/>
</dbReference>
<keyword evidence="3" id="KW-1185">Reference proteome</keyword>
<feature type="compositionally biased region" description="Polar residues" evidence="1">
    <location>
        <begin position="25"/>
        <end position="34"/>
    </location>
</feature>
<dbReference type="AlphaFoldDB" id="B3S2Z9"/>
<dbReference type="InterPro" id="IPR026209">
    <property type="entry name" value="Wolframin_fam"/>
</dbReference>
<accession>B3S2Z9</accession>
<feature type="region of interest" description="Disordered" evidence="1">
    <location>
        <begin position="333"/>
        <end position="356"/>
    </location>
</feature>
<dbReference type="EMBL" id="DS985248">
    <property type="protein sequence ID" value="EDV22879.1"/>
    <property type="molecule type" value="Genomic_DNA"/>
</dbReference>
<feature type="compositionally biased region" description="Polar residues" evidence="1">
    <location>
        <begin position="202"/>
        <end position="221"/>
    </location>
</feature>
<gene>
    <name evidence="2" type="ORF">TRIADDRAFT_58544</name>
</gene>
<dbReference type="RefSeq" id="XP_002114745.1">
    <property type="nucleotide sequence ID" value="XM_002114709.1"/>
</dbReference>
<protein>
    <recommendedName>
        <fullName evidence="4">Sel1 repeat family protein</fullName>
    </recommendedName>
</protein>
<reference evidence="2 3" key="1">
    <citation type="journal article" date="2008" name="Nature">
        <title>The Trichoplax genome and the nature of placozoans.</title>
        <authorList>
            <person name="Srivastava M."/>
            <person name="Begovic E."/>
            <person name="Chapman J."/>
            <person name="Putnam N.H."/>
            <person name="Hellsten U."/>
            <person name="Kawashima T."/>
            <person name="Kuo A."/>
            <person name="Mitros T."/>
            <person name="Salamov A."/>
            <person name="Carpenter M.L."/>
            <person name="Signorovitch A.Y."/>
            <person name="Moreno M.A."/>
            <person name="Kamm K."/>
            <person name="Grimwood J."/>
            <person name="Schmutz J."/>
            <person name="Shapiro H."/>
            <person name="Grigoriev I.V."/>
            <person name="Buss L.W."/>
            <person name="Schierwater B."/>
            <person name="Dellaporta S.L."/>
            <person name="Rokhsar D.S."/>
        </authorList>
    </citation>
    <scope>NUCLEOTIDE SEQUENCE [LARGE SCALE GENOMIC DNA]</scope>
    <source>
        <strain evidence="2 3">Grell-BS-1999</strain>
    </source>
</reference>
<dbReference type="Proteomes" id="UP000009022">
    <property type="component" value="Unassembled WGS sequence"/>
</dbReference>
<dbReference type="InterPro" id="IPR006597">
    <property type="entry name" value="Sel1-like"/>
</dbReference>
<evidence type="ECO:0000313" key="3">
    <source>
        <dbReference type="Proteomes" id="UP000009022"/>
    </source>
</evidence>
<dbReference type="PhylomeDB" id="B3S2Z9"/>
<feature type="compositionally biased region" description="Basic and acidic residues" evidence="1">
    <location>
        <begin position="337"/>
        <end position="356"/>
    </location>
</feature>
<evidence type="ECO:0008006" key="4">
    <source>
        <dbReference type="Google" id="ProtNLM"/>
    </source>
</evidence>
<dbReference type="PANTHER" id="PTHR13098">
    <property type="entry name" value="WOLFRAMIN"/>
    <property type="match status" value="1"/>
</dbReference>
<feature type="region of interest" description="Disordered" evidence="1">
    <location>
        <begin position="23"/>
        <end position="52"/>
    </location>
</feature>
<dbReference type="InterPro" id="IPR045458">
    <property type="entry name" value="Wolframin_Sel1-like_rpt"/>
</dbReference>
<dbReference type="SMART" id="SM00671">
    <property type="entry name" value="SEL1"/>
    <property type="match status" value="1"/>
</dbReference>
<evidence type="ECO:0000313" key="2">
    <source>
        <dbReference type="EMBL" id="EDV22879.1"/>
    </source>
</evidence>
<dbReference type="GeneID" id="6755957"/>
<dbReference type="OrthoDB" id="5865303at2759"/>
<dbReference type="Gene3D" id="1.25.40.10">
    <property type="entry name" value="Tetratricopeptide repeat domain"/>
    <property type="match status" value="1"/>
</dbReference>
<dbReference type="Pfam" id="PF20023">
    <property type="entry name" value="WSLR"/>
    <property type="match status" value="1"/>
</dbReference>
<evidence type="ECO:0000256" key="1">
    <source>
        <dbReference type="SAM" id="MobiDB-lite"/>
    </source>
</evidence>
<proteinExistence type="predicted"/>
<dbReference type="PANTHER" id="PTHR13098:SF3">
    <property type="entry name" value="WOLFRAMIN"/>
    <property type="match status" value="1"/>
</dbReference>
<organism evidence="2 3">
    <name type="scientific">Trichoplax adhaerens</name>
    <name type="common">Trichoplax reptans</name>
    <dbReference type="NCBI Taxonomy" id="10228"/>
    <lineage>
        <taxon>Eukaryota</taxon>
        <taxon>Metazoa</taxon>
        <taxon>Placozoa</taxon>
        <taxon>Uniplacotomia</taxon>
        <taxon>Trichoplacea</taxon>
        <taxon>Trichoplacidae</taxon>
        <taxon>Trichoplax</taxon>
    </lineage>
</organism>
<sequence>MDQVEIDIEDEEDYFQEDDVLIHHPSSNQNSQSRMRIKRNSPSERLNHQQYDSYGTNSLSSQSLYANFLPTIKQHESDGITYCRMCLEGNLELEYQQEKDFSHCLYHAQCGDRASQLQVARYFLDGQLVEQNLKLAITWLMQASKAQYDPATQLLKQCYENQIGIDDSNVKEVLWCINTSNRLKDLAKREEVFLKRITGSSDNQSKSAVTENKIQDGSDQSNGKERRSGLSLLQIAQQFRSEQPVKHDQIQNHLTKQQEKYQLDNKTIIDKLTKENHHKQQQKESNHRLIDTTEIMNTEEDILVETISQQNHSNNNRAGLRLRSKEINLLDQYDQDNNGHQRQGDLIKQKSTIKSE</sequence>